<evidence type="ECO:0000313" key="1">
    <source>
        <dbReference type="EMBL" id="VEN49463.1"/>
    </source>
</evidence>
<organism evidence="1 2">
    <name type="scientific">Callosobruchus maculatus</name>
    <name type="common">Southern cowpea weevil</name>
    <name type="synonym">Pulse bruchid</name>
    <dbReference type="NCBI Taxonomy" id="64391"/>
    <lineage>
        <taxon>Eukaryota</taxon>
        <taxon>Metazoa</taxon>
        <taxon>Ecdysozoa</taxon>
        <taxon>Arthropoda</taxon>
        <taxon>Hexapoda</taxon>
        <taxon>Insecta</taxon>
        <taxon>Pterygota</taxon>
        <taxon>Neoptera</taxon>
        <taxon>Endopterygota</taxon>
        <taxon>Coleoptera</taxon>
        <taxon>Polyphaga</taxon>
        <taxon>Cucujiformia</taxon>
        <taxon>Chrysomeloidea</taxon>
        <taxon>Chrysomelidae</taxon>
        <taxon>Bruchinae</taxon>
        <taxon>Bruchini</taxon>
        <taxon>Callosobruchus</taxon>
    </lineage>
</organism>
<evidence type="ECO:0000313" key="2">
    <source>
        <dbReference type="Proteomes" id="UP000410492"/>
    </source>
</evidence>
<proteinExistence type="predicted"/>
<feature type="non-terminal residue" evidence="1">
    <location>
        <position position="152"/>
    </location>
</feature>
<sequence>MKKEKKPGNMRLPFKPMIIDRGEKYLLGFFLTWWTLIYIFGPCNGYLVAVDTSRQPGELIFEAAVAEDVRYYRLDERRSPLYVKSLMHVHPKAGSLTLLEGLHCDNLYYPDTFTVYIESTSDRLGQPEYYSMPIKVVVFGKDCDREQNNQLW</sequence>
<dbReference type="AlphaFoldDB" id="A0A653CQV3"/>
<dbReference type="EMBL" id="CAACVG010008363">
    <property type="protein sequence ID" value="VEN49463.1"/>
    <property type="molecule type" value="Genomic_DNA"/>
</dbReference>
<gene>
    <name evidence="1" type="ORF">CALMAC_LOCUS10567</name>
</gene>
<accession>A0A653CQV3</accession>
<name>A0A653CQV3_CALMS</name>
<protein>
    <recommendedName>
        <fullName evidence="3">Cadherin domain-containing protein</fullName>
    </recommendedName>
</protein>
<evidence type="ECO:0008006" key="3">
    <source>
        <dbReference type="Google" id="ProtNLM"/>
    </source>
</evidence>
<keyword evidence="2" id="KW-1185">Reference proteome</keyword>
<dbReference type="OrthoDB" id="26203at2759"/>
<reference evidence="1 2" key="1">
    <citation type="submission" date="2019-01" db="EMBL/GenBank/DDBJ databases">
        <authorList>
            <person name="Sayadi A."/>
        </authorList>
    </citation>
    <scope>NUCLEOTIDE SEQUENCE [LARGE SCALE GENOMIC DNA]</scope>
</reference>
<dbReference type="Proteomes" id="UP000410492">
    <property type="component" value="Unassembled WGS sequence"/>
</dbReference>